<organism evidence="1">
    <name type="scientific">bioreactor metagenome</name>
    <dbReference type="NCBI Taxonomy" id="1076179"/>
    <lineage>
        <taxon>unclassified sequences</taxon>
        <taxon>metagenomes</taxon>
        <taxon>ecological metagenomes</taxon>
    </lineage>
</organism>
<gene>
    <name evidence="1" type="ORF">SDC9_58812</name>
</gene>
<evidence type="ECO:0000313" key="1">
    <source>
        <dbReference type="EMBL" id="MPM12459.1"/>
    </source>
</evidence>
<evidence type="ECO:0008006" key="2">
    <source>
        <dbReference type="Google" id="ProtNLM"/>
    </source>
</evidence>
<dbReference type="AlphaFoldDB" id="A0A644X8R2"/>
<dbReference type="EMBL" id="VSSQ01001975">
    <property type="protein sequence ID" value="MPM12459.1"/>
    <property type="molecule type" value="Genomic_DNA"/>
</dbReference>
<name>A0A644X8R2_9ZZZZ</name>
<protein>
    <recommendedName>
        <fullName evidence="2">Arc-like DNA binding domain-containing protein</fullName>
    </recommendedName>
</protein>
<reference evidence="1" key="1">
    <citation type="submission" date="2019-08" db="EMBL/GenBank/DDBJ databases">
        <authorList>
            <person name="Kucharzyk K."/>
            <person name="Murdoch R.W."/>
            <person name="Higgins S."/>
            <person name="Loffler F."/>
        </authorList>
    </citation>
    <scope>NUCLEOTIDE SEQUENCE</scope>
</reference>
<dbReference type="InterPro" id="IPR010985">
    <property type="entry name" value="Ribbon_hlx_hlx"/>
</dbReference>
<dbReference type="GO" id="GO:0006355">
    <property type="term" value="P:regulation of DNA-templated transcription"/>
    <property type="evidence" value="ECO:0007669"/>
    <property type="project" value="InterPro"/>
</dbReference>
<proteinExistence type="predicted"/>
<accession>A0A644X8R2</accession>
<comment type="caution">
    <text evidence="1">The sequence shown here is derived from an EMBL/GenBank/DDBJ whole genome shotgun (WGS) entry which is preliminary data.</text>
</comment>
<sequence>MRVNLSRYTLRVSPILLCKLGYIAESEGRTKNKELEKMIKDRISKFEAEHGVIDWKPLLEKIDNEVS</sequence>
<dbReference type="SUPFAM" id="SSF47598">
    <property type="entry name" value="Ribbon-helix-helix"/>
    <property type="match status" value="1"/>
</dbReference>